<name>A0AC60R1E9_IXOPE</name>
<proteinExistence type="predicted"/>
<protein>
    <submittedName>
        <fullName evidence="1">Uncharacterized protein</fullName>
    </submittedName>
</protein>
<dbReference type="Proteomes" id="UP000805193">
    <property type="component" value="Unassembled WGS sequence"/>
</dbReference>
<dbReference type="EMBL" id="JABSTQ010000799">
    <property type="protein sequence ID" value="KAG0445191.1"/>
    <property type="molecule type" value="Genomic_DNA"/>
</dbReference>
<evidence type="ECO:0000313" key="1">
    <source>
        <dbReference type="EMBL" id="KAG0445191.1"/>
    </source>
</evidence>
<sequence>MSLGGKGRLTADLITRLSSYYGWALKSHKGDVDAMHKAVVATYHYITFNDQNAAKTKQEPVPKHHYNLPDHVCTALLLVYTHLADKMLLQRRQRGKTQNANESLHLAAVAEAILRSKVGSQWASRAFLKELNVKPGTKGMKRGAENDFRQSATLQTKHASKNDVQRAMKRRHAGQMHADYVP</sequence>
<gene>
    <name evidence="1" type="ORF">HPB47_018729</name>
</gene>
<keyword evidence="2" id="KW-1185">Reference proteome</keyword>
<reference evidence="1 2" key="1">
    <citation type="journal article" date="2020" name="Cell">
        <title>Large-Scale Comparative Analyses of Tick Genomes Elucidate Their Genetic Diversity and Vector Capacities.</title>
        <authorList>
            <consortium name="Tick Genome and Microbiome Consortium (TIGMIC)"/>
            <person name="Jia N."/>
            <person name="Wang J."/>
            <person name="Shi W."/>
            <person name="Du L."/>
            <person name="Sun Y."/>
            <person name="Zhan W."/>
            <person name="Jiang J.F."/>
            <person name="Wang Q."/>
            <person name="Zhang B."/>
            <person name="Ji P."/>
            <person name="Bell-Sakyi L."/>
            <person name="Cui X.M."/>
            <person name="Yuan T.T."/>
            <person name="Jiang B.G."/>
            <person name="Yang W.F."/>
            <person name="Lam T.T."/>
            <person name="Chang Q.C."/>
            <person name="Ding S.J."/>
            <person name="Wang X.J."/>
            <person name="Zhu J.G."/>
            <person name="Ruan X.D."/>
            <person name="Zhao L."/>
            <person name="Wei J.T."/>
            <person name="Ye R.Z."/>
            <person name="Que T.C."/>
            <person name="Du C.H."/>
            <person name="Zhou Y.H."/>
            <person name="Cheng J.X."/>
            <person name="Dai P.F."/>
            <person name="Guo W.B."/>
            <person name="Han X.H."/>
            <person name="Huang E.J."/>
            <person name="Li L.F."/>
            <person name="Wei W."/>
            <person name="Gao Y.C."/>
            <person name="Liu J.Z."/>
            <person name="Shao H.Z."/>
            <person name="Wang X."/>
            <person name="Wang C.C."/>
            <person name="Yang T.C."/>
            <person name="Huo Q.B."/>
            <person name="Li W."/>
            <person name="Chen H.Y."/>
            <person name="Chen S.E."/>
            <person name="Zhou L.G."/>
            <person name="Ni X.B."/>
            <person name="Tian J.H."/>
            <person name="Sheng Y."/>
            <person name="Liu T."/>
            <person name="Pan Y.S."/>
            <person name="Xia L.Y."/>
            <person name="Li J."/>
            <person name="Zhao F."/>
            <person name="Cao W.C."/>
        </authorList>
    </citation>
    <scope>NUCLEOTIDE SEQUENCE [LARGE SCALE GENOMIC DNA]</scope>
    <source>
        <strain evidence="1">Iper-2018</strain>
    </source>
</reference>
<organism evidence="1 2">
    <name type="scientific">Ixodes persulcatus</name>
    <name type="common">Taiga tick</name>
    <dbReference type="NCBI Taxonomy" id="34615"/>
    <lineage>
        <taxon>Eukaryota</taxon>
        <taxon>Metazoa</taxon>
        <taxon>Ecdysozoa</taxon>
        <taxon>Arthropoda</taxon>
        <taxon>Chelicerata</taxon>
        <taxon>Arachnida</taxon>
        <taxon>Acari</taxon>
        <taxon>Parasitiformes</taxon>
        <taxon>Ixodida</taxon>
        <taxon>Ixodoidea</taxon>
        <taxon>Ixodidae</taxon>
        <taxon>Ixodinae</taxon>
        <taxon>Ixodes</taxon>
    </lineage>
</organism>
<evidence type="ECO:0000313" key="2">
    <source>
        <dbReference type="Proteomes" id="UP000805193"/>
    </source>
</evidence>
<accession>A0AC60R1E9</accession>
<comment type="caution">
    <text evidence="1">The sequence shown here is derived from an EMBL/GenBank/DDBJ whole genome shotgun (WGS) entry which is preliminary data.</text>
</comment>